<feature type="transmembrane region" description="Helical" evidence="1">
    <location>
        <begin position="460"/>
        <end position="480"/>
    </location>
</feature>
<feature type="transmembrane region" description="Helical" evidence="1">
    <location>
        <begin position="143"/>
        <end position="168"/>
    </location>
</feature>
<accession>A0ABW6WPI7</accession>
<keyword evidence="1" id="KW-0472">Membrane</keyword>
<feature type="transmembrane region" description="Helical" evidence="1">
    <location>
        <begin position="238"/>
        <end position="259"/>
    </location>
</feature>
<keyword evidence="3" id="KW-1185">Reference proteome</keyword>
<keyword evidence="1" id="KW-1133">Transmembrane helix</keyword>
<dbReference type="RefSeq" id="WP_020511068.1">
    <property type="nucleotide sequence ID" value="NZ_JBIAZU010000007.1"/>
</dbReference>
<feature type="transmembrane region" description="Helical" evidence="1">
    <location>
        <begin position="106"/>
        <end position="131"/>
    </location>
</feature>
<comment type="caution">
    <text evidence="2">The sequence shown here is derived from an EMBL/GenBank/DDBJ whole genome shotgun (WGS) entry which is preliminary data.</text>
</comment>
<feature type="transmembrane region" description="Helical" evidence="1">
    <location>
        <begin position="317"/>
        <end position="337"/>
    </location>
</feature>
<feature type="transmembrane region" description="Helical" evidence="1">
    <location>
        <begin position="29"/>
        <end position="52"/>
    </location>
</feature>
<dbReference type="Proteomes" id="UP001602245">
    <property type="component" value="Unassembled WGS sequence"/>
</dbReference>
<sequence>MSAQPGVLPFVRLKLRLIGNGLRGRPARIALFVVGVVISGFFAIAGYAIFAIPGVADNERAAGILLPLGGAGVVVGWLFLPLVFFGVDESLDPARFALLPLTRRTLITGLFAAAMAGLPAVATLAATAGMVDSAARLGGPVAGVAQLVGVIVGLLLCVAVARAVTSAFATALRSRRSRDLAAIALAMVAAAVGPLQLLALSGAERADWDKVAAVAHVVGWTPLGAPYTMGLEITDGRWWAALLKLLIALAAVGGLLWWWSTTLENAMVGTAAEGRRATATDRKPVDLLLFLRLPRNRFGALVAREVRYWWREIRRRASLITFTMVGLFLPISVTISNGSPDSMVIFVGALAALSLANQFGFDGSAYATNITAGVPGRIEIGSRTVAHAIYTLPLLVTVSVVVGLLAGHPGRIPSTFGLLIAAYGVGLGLVLPLSVRAAYALPSSSNPFAMSSGGGASKGLLAFAVLLGAIVVSLPLQIVALVLGSVWLWIGLPVGLAYGAAAFLIGSGIAADMVDRRAPELLAAVTPNR</sequence>
<feature type="transmembrane region" description="Helical" evidence="1">
    <location>
        <begin position="418"/>
        <end position="439"/>
    </location>
</feature>
<organism evidence="2 3">
    <name type="scientific">Paractinoplanes globisporus</name>
    <dbReference type="NCBI Taxonomy" id="113565"/>
    <lineage>
        <taxon>Bacteria</taxon>
        <taxon>Bacillati</taxon>
        <taxon>Actinomycetota</taxon>
        <taxon>Actinomycetes</taxon>
        <taxon>Micromonosporales</taxon>
        <taxon>Micromonosporaceae</taxon>
        <taxon>Paractinoplanes</taxon>
    </lineage>
</organism>
<evidence type="ECO:0000313" key="2">
    <source>
        <dbReference type="EMBL" id="MFF5295211.1"/>
    </source>
</evidence>
<feature type="transmembrane region" description="Helical" evidence="1">
    <location>
        <begin position="486"/>
        <end position="511"/>
    </location>
</feature>
<dbReference type="EMBL" id="JBIAZU010000007">
    <property type="protein sequence ID" value="MFF5295211.1"/>
    <property type="molecule type" value="Genomic_DNA"/>
</dbReference>
<keyword evidence="1" id="KW-0812">Transmembrane</keyword>
<protein>
    <submittedName>
        <fullName evidence="2">ABC transporter permease</fullName>
    </submittedName>
</protein>
<evidence type="ECO:0000313" key="3">
    <source>
        <dbReference type="Proteomes" id="UP001602245"/>
    </source>
</evidence>
<feature type="transmembrane region" description="Helical" evidence="1">
    <location>
        <begin position="180"/>
        <end position="200"/>
    </location>
</feature>
<feature type="transmembrane region" description="Helical" evidence="1">
    <location>
        <begin position="64"/>
        <end position="85"/>
    </location>
</feature>
<gene>
    <name evidence="2" type="ORF">ACFY35_37720</name>
</gene>
<name>A0ABW6WPI7_9ACTN</name>
<evidence type="ECO:0000256" key="1">
    <source>
        <dbReference type="SAM" id="Phobius"/>
    </source>
</evidence>
<proteinExistence type="predicted"/>
<feature type="transmembrane region" description="Helical" evidence="1">
    <location>
        <begin position="343"/>
        <end position="367"/>
    </location>
</feature>
<reference evidence="2 3" key="1">
    <citation type="submission" date="2024-10" db="EMBL/GenBank/DDBJ databases">
        <title>The Natural Products Discovery Center: Release of the First 8490 Sequenced Strains for Exploring Actinobacteria Biosynthetic Diversity.</title>
        <authorList>
            <person name="Kalkreuter E."/>
            <person name="Kautsar S.A."/>
            <person name="Yang D."/>
            <person name="Bader C.D."/>
            <person name="Teijaro C.N."/>
            <person name="Fluegel L."/>
            <person name="Davis C.M."/>
            <person name="Simpson J.R."/>
            <person name="Lauterbach L."/>
            <person name="Steele A.D."/>
            <person name="Gui C."/>
            <person name="Meng S."/>
            <person name="Li G."/>
            <person name="Viehrig K."/>
            <person name="Ye F."/>
            <person name="Su P."/>
            <person name="Kiefer A.F."/>
            <person name="Nichols A."/>
            <person name="Cepeda A.J."/>
            <person name="Yan W."/>
            <person name="Fan B."/>
            <person name="Jiang Y."/>
            <person name="Adhikari A."/>
            <person name="Zheng C.-J."/>
            <person name="Schuster L."/>
            <person name="Cowan T.M."/>
            <person name="Smanski M.J."/>
            <person name="Chevrette M.G."/>
            <person name="De Carvalho L.P.S."/>
            <person name="Shen B."/>
        </authorList>
    </citation>
    <scope>NUCLEOTIDE SEQUENCE [LARGE SCALE GENOMIC DNA]</scope>
    <source>
        <strain evidence="2 3">NPDC000087</strain>
    </source>
</reference>
<feature type="transmembrane region" description="Helical" evidence="1">
    <location>
        <begin position="388"/>
        <end position="406"/>
    </location>
</feature>